<gene>
    <name evidence="2" type="ORF">B0T11DRAFT_320823</name>
</gene>
<dbReference type="AlphaFoldDB" id="A0A8K0WZZ0"/>
<evidence type="ECO:0000313" key="2">
    <source>
        <dbReference type="EMBL" id="KAH7353974.1"/>
    </source>
</evidence>
<organism evidence="2 3">
    <name type="scientific">Plectosphaerella cucumerina</name>
    <dbReference type="NCBI Taxonomy" id="40658"/>
    <lineage>
        <taxon>Eukaryota</taxon>
        <taxon>Fungi</taxon>
        <taxon>Dikarya</taxon>
        <taxon>Ascomycota</taxon>
        <taxon>Pezizomycotina</taxon>
        <taxon>Sordariomycetes</taxon>
        <taxon>Hypocreomycetidae</taxon>
        <taxon>Glomerellales</taxon>
        <taxon>Plectosphaerellaceae</taxon>
        <taxon>Plectosphaerella</taxon>
    </lineage>
</organism>
<accession>A0A8K0WZZ0</accession>
<feature type="compositionally biased region" description="Low complexity" evidence="1">
    <location>
        <begin position="265"/>
        <end position="279"/>
    </location>
</feature>
<comment type="caution">
    <text evidence="2">The sequence shown here is derived from an EMBL/GenBank/DDBJ whole genome shotgun (WGS) entry which is preliminary data.</text>
</comment>
<name>A0A8K0WZZ0_9PEZI</name>
<evidence type="ECO:0000256" key="1">
    <source>
        <dbReference type="SAM" id="MobiDB-lite"/>
    </source>
</evidence>
<keyword evidence="3" id="KW-1185">Reference proteome</keyword>
<feature type="region of interest" description="Disordered" evidence="1">
    <location>
        <begin position="255"/>
        <end position="282"/>
    </location>
</feature>
<protein>
    <submittedName>
        <fullName evidence="2">Uncharacterized protein</fullName>
    </submittedName>
</protein>
<sequence length="302" mass="34082">MSTKRKLTLTSIEEPANIRGRRRLSFLQANMPKTGLLWGTEGSVDKVLDRSSDAGDLCQALEQYDSNGDPINWPEGRLERALVELLEKCYAMAVDVDVNKTSAEEFFFKVRNVVSWAANAEVSVNIIMEVCLKLLAARRAYKNSNRKFFRIVPRARKSPLDYRIDRFDKALDPQAAATWLKTFLVPVEGEQADDEMEDAHVIVPVRTAENQRCQKRRMTADRMQARPHTPPGRLRLESAMSRGWARAGYYAPAKTSRHWRRTQGVPVSPSKSRSRSGGSDADVEMLVGNLVSMAIDVTEHES</sequence>
<evidence type="ECO:0000313" key="3">
    <source>
        <dbReference type="Proteomes" id="UP000813385"/>
    </source>
</evidence>
<dbReference type="EMBL" id="JAGPXD010000005">
    <property type="protein sequence ID" value="KAH7353974.1"/>
    <property type="molecule type" value="Genomic_DNA"/>
</dbReference>
<feature type="region of interest" description="Disordered" evidence="1">
    <location>
        <begin position="212"/>
        <end position="234"/>
    </location>
</feature>
<dbReference type="Proteomes" id="UP000813385">
    <property type="component" value="Unassembled WGS sequence"/>
</dbReference>
<reference evidence="2" key="1">
    <citation type="journal article" date="2021" name="Nat. Commun.">
        <title>Genetic determinants of endophytism in the Arabidopsis root mycobiome.</title>
        <authorList>
            <person name="Mesny F."/>
            <person name="Miyauchi S."/>
            <person name="Thiergart T."/>
            <person name="Pickel B."/>
            <person name="Atanasova L."/>
            <person name="Karlsson M."/>
            <person name="Huettel B."/>
            <person name="Barry K.W."/>
            <person name="Haridas S."/>
            <person name="Chen C."/>
            <person name="Bauer D."/>
            <person name="Andreopoulos W."/>
            <person name="Pangilinan J."/>
            <person name="LaButti K."/>
            <person name="Riley R."/>
            <person name="Lipzen A."/>
            <person name="Clum A."/>
            <person name="Drula E."/>
            <person name="Henrissat B."/>
            <person name="Kohler A."/>
            <person name="Grigoriev I.V."/>
            <person name="Martin F.M."/>
            <person name="Hacquard S."/>
        </authorList>
    </citation>
    <scope>NUCLEOTIDE SEQUENCE</scope>
    <source>
        <strain evidence="2">MPI-CAGE-AT-0016</strain>
    </source>
</reference>
<proteinExistence type="predicted"/>